<evidence type="ECO:0000313" key="3">
    <source>
        <dbReference type="Proteomes" id="UP000664132"/>
    </source>
</evidence>
<organism evidence="2 3">
    <name type="scientific">Cadophora malorum</name>
    <dbReference type="NCBI Taxonomy" id="108018"/>
    <lineage>
        <taxon>Eukaryota</taxon>
        <taxon>Fungi</taxon>
        <taxon>Dikarya</taxon>
        <taxon>Ascomycota</taxon>
        <taxon>Pezizomycotina</taxon>
        <taxon>Leotiomycetes</taxon>
        <taxon>Helotiales</taxon>
        <taxon>Ploettnerulaceae</taxon>
        <taxon>Cadophora</taxon>
    </lineage>
</organism>
<reference evidence="2" key="1">
    <citation type="submission" date="2021-02" db="EMBL/GenBank/DDBJ databases">
        <title>Genome sequence Cadophora malorum strain M34.</title>
        <authorList>
            <person name="Stefanovic E."/>
            <person name="Vu D."/>
            <person name="Scully C."/>
            <person name="Dijksterhuis J."/>
            <person name="Roader J."/>
            <person name="Houbraken J."/>
        </authorList>
    </citation>
    <scope>NUCLEOTIDE SEQUENCE</scope>
    <source>
        <strain evidence="2">M34</strain>
    </source>
</reference>
<protein>
    <submittedName>
        <fullName evidence="2">Uncharacterized protein</fullName>
    </submittedName>
</protein>
<accession>A0A8H7W6G3</accession>
<evidence type="ECO:0000256" key="1">
    <source>
        <dbReference type="SAM" id="MobiDB-lite"/>
    </source>
</evidence>
<proteinExistence type="predicted"/>
<feature type="compositionally biased region" description="Acidic residues" evidence="1">
    <location>
        <begin position="22"/>
        <end position="32"/>
    </location>
</feature>
<name>A0A8H7W6G3_9HELO</name>
<dbReference type="EMBL" id="JAFJYH010000117">
    <property type="protein sequence ID" value="KAG4418900.1"/>
    <property type="molecule type" value="Genomic_DNA"/>
</dbReference>
<comment type="caution">
    <text evidence="2">The sequence shown here is derived from an EMBL/GenBank/DDBJ whole genome shotgun (WGS) entry which is preliminary data.</text>
</comment>
<sequence>MVGEDAGAEDEVDEDGLRGEKAEEEVVVEEVAEVEKVEGRDVDRKGFEMRDILGRDSALPHSPHPQDTNLNVSTRIEDLKGPLRGHTIERVAGRGGQSMKSDFEERSRGHSATGYLARILSGTPSAATERLREYVAEIEDDSEEEERVGDTGQRLEIRNRTRTVVENQLHGLGAVFGSARLSLSRPIRHNADASICWSIVGGVELAEFRKCLCCAQAFLKCWRRSSSTYCLSSCLGSSKERAREVPRYASLSSSQCPDRNPMPEALPGAAFDDQFRQVDAAARDLQVTNLQLLRAGSNSNATCRIFRTSQLDPRTVPMIH</sequence>
<evidence type="ECO:0000313" key="2">
    <source>
        <dbReference type="EMBL" id="KAG4418900.1"/>
    </source>
</evidence>
<keyword evidence="3" id="KW-1185">Reference proteome</keyword>
<dbReference type="OrthoDB" id="3550918at2759"/>
<gene>
    <name evidence="2" type="ORF">IFR04_007936</name>
</gene>
<feature type="region of interest" description="Disordered" evidence="1">
    <location>
        <begin position="1"/>
        <end position="32"/>
    </location>
</feature>
<feature type="compositionally biased region" description="Acidic residues" evidence="1">
    <location>
        <begin position="1"/>
        <end position="14"/>
    </location>
</feature>
<dbReference type="Proteomes" id="UP000664132">
    <property type="component" value="Unassembled WGS sequence"/>
</dbReference>
<dbReference type="AlphaFoldDB" id="A0A8H7W6G3"/>